<dbReference type="CDD" id="cd04301">
    <property type="entry name" value="NAT_SF"/>
    <property type="match status" value="1"/>
</dbReference>
<evidence type="ECO:0000313" key="3">
    <source>
        <dbReference type="EMBL" id="WWC67375.1"/>
    </source>
</evidence>
<dbReference type="InterPro" id="IPR016181">
    <property type="entry name" value="Acyl_CoA_acyltransferase"/>
</dbReference>
<feature type="domain" description="N-acetyltransferase" evidence="1">
    <location>
        <begin position="69"/>
        <end position="238"/>
    </location>
</feature>
<evidence type="ECO:0000313" key="2">
    <source>
        <dbReference type="EMBL" id="OCF52744.1"/>
    </source>
</evidence>
<evidence type="ECO:0000313" key="4">
    <source>
        <dbReference type="Proteomes" id="UP000094020"/>
    </source>
</evidence>
<keyword evidence="4" id="KW-1185">Reference proteome</keyword>
<dbReference type="Gene3D" id="3.40.630.30">
    <property type="match status" value="1"/>
</dbReference>
<dbReference type="EMBL" id="CP144519">
    <property type="protein sequence ID" value="WWC67375.1"/>
    <property type="molecule type" value="Genomic_DNA"/>
</dbReference>
<dbReference type="AlphaFoldDB" id="A0A1B9IBD0"/>
<dbReference type="GeneID" id="30168409"/>
<organism evidence="2">
    <name type="scientific">Kwoniella pini CBS 10737</name>
    <dbReference type="NCBI Taxonomy" id="1296096"/>
    <lineage>
        <taxon>Eukaryota</taxon>
        <taxon>Fungi</taxon>
        <taxon>Dikarya</taxon>
        <taxon>Basidiomycota</taxon>
        <taxon>Agaricomycotina</taxon>
        <taxon>Tremellomycetes</taxon>
        <taxon>Tremellales</taxon>
        <taxon>Cryptococcaceae</taxon>
        <taxon>Kwoniella</taxon>
    </lineage>
</organism>
<proteinExistence type="predicted"/>
<dbReference type="RefSeq" id="XP_019013963.1">
    <property type="nucleotide sequence ID" value="XM_019151825.1"/>
</dbReference>
<reference evidence="3" key="2">
    <citation type="submission" date="2013-07" db="EMBL/GenBank/DDBJ databases">
        <authorList>
            <consortium name="The Broad Institute Genome Sequencing Platform"/>
            <person name="Cuomo C."/>
            <person name="Litvintseva A."/>
            <person name="Chen Y."/>
            <person name="Heitman J."/>
            <person name="Sun S."/>
            <person name="Springer D."/>
            <person name="Dromer F."/>
            <person name="Young S.K."/>
            <person name="Zeng Q."/>
            <person name="Gargeya S."/>
            <person name="Fitzgerald M."/>
            <person name="Abouelleil A."/>
            <person name="Alvarado L."/>
            <person name="Berlin A.M."/>
            <person name="Chapman S.B."/>
            <person name="Dewar J."/>
            <person name="Goldberg J."/>
            <person name="Griggs A."/>
            <person name="Gujja S."/>
            <person name="Hansen M."/>
            <person name="Howarth C."/>
            <person name="Imamovic A."/>
            <person name="Larimer J."/>
            <person name="McCowan C."/>
            <person name="Murphy C."/>
            <person name="Pearson M."/>
            <person name="Priest M."/>
            <person name="Roberts A."/>
            <person name="Saif S."/>
            <person name="Shea T."/>
            <person name="Sykes S."/>
            <person name="Wortman J."/>
            <person name="Nusbaum C."/>
            <person name="Birren B."/>
        </authorList>
    </citation>
    <scope>NUCLEOTIDE SEQUENCE</scope>
    <source>
        <strain evidence="3">CBS 10737</strain>
    </source>
</reference>
<dbReference type="EMBL" id="KI894007">
    <property type="protein sequence ID" value="OCF52744.1"/>
    <property type="molecule type" value="Genomic_DNA"/>
</dbReference>
<dbReference type="KEGG" id="kpin:30168409"/>
<dbReference type="InterPro" id="IPR000182">
    <property type="entry name" value="GNAT_dom"/>
</dbReference>
<dbReference type="OrthoDB" id="630895at2759"/>
<dbReference type="PANTHER" id="PTHR43328">
    <property type="entry name" value="ACETYLTRANSFERASE-RELATED"/>
    <property type="match status" value="1"/>
</dbReference>
<reference evidence="2" key="3">
    <citation type="submission" date="2016-07" db="EMBL/GenBank/DDBJ databases">
        <title>Evolution of pathogenesis and genome organization in the Tremellales.</title>
        <authorList>
            <person name="Cuomo C."/>
            <person name="Litvintseva A."/>
            <person name="Heitman J."/>
            <person name="Chen Y."/>
            <person name="Sun S."/>
            <person name="Springer D."/>
            <person name="Dromer F."/>
            <person name="Young S."/>
            <person name="Zeng Q."/>
            <person name="Chapman S."/>
            <person name="Gujja S."/>
            <person name="Saif S."/>
            <person name="Birren B."/>
        </authorList>
    </citation>
    <scope>NUCLEOTIDE SEQUENCE</scope>
    <source>
        <strain evidence="2">CBS 10737</strain>
    </source>
</reference>
<dbReference type="PROSITE" id="PS51186">
    <property type="entry name" value="GNAT"/>
    <property type="match status" value="1"/>
</dbReference>
<dbReference type="SUPFAM" id="SSF55729">
    <property type="entry name" value="Acyl-CoA N-acyltransferases (Nat)"/>
    <property type="match status" value="1"/>
</dbReference>
<dbReference type="Pfam" id="PF13302">
    <property type="entry name" value="Acetyltransf_3"/>
    <property type="match status" value="1"/>
</dbReference>
<name>A0A1B9IBD0_9TREE</name>
<evidence type="ECO:0000259" key="1">
    <source>
        <dbReference type="PROSITE" id="PS51186"/>
    </source>
</evidence>
<dbReference type="Proteomes" id="UP000094020">
    <property type="component" value="Chromosome 1"/>
</dbReference>
<sequence>MVTSDNQTPQIDRNIENYSIKIGDDGEPYIPLDGFPDIKLTQWRISDIDDLIELYNQPSVSKYAVNRPIPFEKENAAFLYQEIPIHQIYLQQLINNLPNPPSLENYPKGEISPFGVIRLTSSPSSSSSSNRLNTQGKLIGTLHIRPSTYSPQNWEISYYIHPKYTSKGIGKETIKQGLNFMKWLNIKRIIAFTAKENIASNSVLLKNGFSLYSTHIIDWPEFLGGGKKDVCSWDKYLIPFKGKGPHIVEDPLAVYL</sequence>
<dbReference type="STRING" id="1296096.A0A1B9IBD0"/>
<reference evidence="3" key="4">
    <citation type="submission" date="2024-02" db="EMBL/GenBank/DDBJ databases">
        <title>Comparative genomics of Cryptococcus and Kwoniella reveals pathogenesis evolution and contrasting modes of karyotype evolution via chromosome fusion or intercentromeric recombination.</title>
        <authorList>
            <person name="Coelho M.A."/>
            <person name="David-Palma M."/>
            <person name="Shea T."/>
            <person name="Bowers K."/>
            <person name="McGinley-Smith S."/>
            <person name="Mohammad A.W."/>
            <person name="Gnirke A."/>
            <person name="Yurkov A.M."/>
            <person name="Nowrousian M."/>
            <person name="Sun S."/>
            <person name="Cuomo C.A."/>
            <person name="Heitman J."/>
        </authorList>
    </citation>
    <scope>NUCLEOTIDE SEQUENCE</scope>
    <source>
        <strain evidence="3">CBS 10737</strain>
    </source>
</reference>
<dbReference type="PANTHER" id="PTHR43328:SF1">
    <property type="entry name" value="N-ACETYLTRANSFERASE DOMAIN-CONTAINING PROTEIN"/>
    <property type="match status" value="1"/>
</dbReference>
<accession>A0A1B9IBD0</accession>
<gene>
    <name evidence="2" type="ORF">I206_00040</name>
    <name evidence="3" type="ORF">I206_101283</name>
</gene>
<protein>
    <recommendedName>
        <fullName evidence="1">N-acetyltransferase domain-containing protein</fullName>
    </recommendedName>
</protein>
<reference evidence="2" key="1">
    <citation type="submission" date="2013-07" db="EMBL/GenBank/DDBJ databases">
        <title>The Genome Sequence of Cryptococcus pinus CBS10737.</title>
        <authorList>
            <consortium name="The Broad Institute Genome Sequencing Platform"/>
            <person name="Cuomo C."/>
            <person name="Litvintseva A."/>
            <person name="Chen Y."/>
            <person name="Heitman J."/>
            <person name="Sun S."/>
            <person name="Springer D."/>
            <person name="Dromer F."/>
            <person name="Young S.K."/>
            <person name="Zeng Q."/>
            <person name="Gargeya S."/>
            <person name="Fitzgerald M."/>
            <person name="Abouelleil A."/>
            <person name="Alvarado L."/>
            <person name="Berlin A.M."/>
            <person name="Chapman S.B."/>
            <person name="Dewar J."/>
            <person name="Goldberg J."/>
            <person name="Griggs A."/>
            <person name="Gujja S."/>
            <person name="Hansen M."/>
            <person name="Howarth C."/>
            <person name="Imamovic A."/>
            <person name="Larimer J."/>
            <person name="McCowan C."/>
            <person name="Murphy C."/>
            <person name="Pearson M."/>
            <person name="Priest M."/>
            <person name="Roberts A."/>
            <person name="Saif S."/>
            <person name="Shea T."/>
            <person name="Sykes S."/>
            <person name="Wortman J."/>
            <person name="Nusbaum C."/>
            <person name="Birren B."/>
        </authorList>
    </citation>
    <scope>NUCLEOTIDE SEQUENCE [LARGE SCALE GENOMIC DNA]</scope>
    <source>
        <strain evidence="2">CBS 10737</strain>
    </source>
</reference>
<dbReference type="GO" id="GO:0016747">
    <property type="term" value="F:acyltransferase activity, transferring groups other than amino-acyl groups"/>
    <property type="evidence" value="ECO:0007669"/>
    <property type="project" value="InterPro"/>
</dbReference>